<dbReference type="PROSITE" id="PS00092">
    <property type="entry name" value="N6_MTASE"/>
    <property type="match status" value="1"/>
</dbReference>
<dbReference type="VEuPathDB" id="FungiDB:CAGL0J09988g"/>
<dbReference type="PANTHER" id="PTHR18895">
    <property type="entry name" value="HEMK METHYLTRANSFERASE"/>
    <property type="match status" value="1"/>
</dbReference>
<reference evidence="5 6" key="1">
    <citation type="journal article" date="2004" name="Nature">
        <title>Genome evolution in yeasts.</title>
        <authorList>
            <consortium name="Genolevures"/>
            <person name="Dujon B."/>
            <person name="Sherman D."/>
            <person name="Fischer G."/>
            <person name="Durrens P."/>
            <person name="Casaregola S."/>
            <person name="Lafontaine I."/>
            <person name="de Montigny J."/>
            <person name="Marck C."/>
            <person name="Neuveglise C."/>
            <person name="Talla E."/>
            <person name="Goffard N."/>
            <person name="Frangeul L."/>
            <person name="Aigle M."/>
            <person name="Anthouard V."/>
            <person name="Babour A."/>
            <person name="Barbe V."/>
            <person name="Barnay S."/>
            <person name="Blanchin S."/>
            <person name="Beckerich J.M."/>
            <person name="Beyne E."/>
            <person name="Bleykasten C."/>
            <person name="Boisrame A."/>
            <person name="Boyer J."/>
            <person name="Cattolico L."/>
            <person name="Confanioleri F."/>
            <person name="de Daruvar A."/>
            <person name="Despons L."/>
            <person name="Fabre E."/>
            <person name="Fairhead C."/>
            <person name="Ferry-Dumazet H."/>
            <person name="Groppi A."/>
            <person name="Hantraye F."/>
            <person name="Hennequin C."/>
            <person name="Jauniaux N."/>
            <person name="Joyet P."/>
            <person name="Kachouri R."/>
            <person name="Kerrest A."/>
            <person name="Koszul R."/>
            <person name="Lemaire M."/>
            <person name="Lesur I."/>
            <person name="Ma L."/>
            <person name="Muller H."/>
            <person name="Nicaud J.M."/>
            <person name="Nikolski M."/>
            <person name="Oztas S."/>
            <person name="Ozier-Kalogeropoulos O."/>
            <person name="Pellenz S."/>
            <person name="Potier S."/>
            <person name="Richard G.F."/>
            <person name="Straub M.L."/>
            <person name="Suleau A."/>
            <person name="Swennene D."/>
            <person name="Tekaia F."/>
            <person name="Wesolowski-Louvel M."/>
            <person name="Westhof E."/>
            <person name="Wirth B."/>
            <person name="Zeniou-Meyer M."/>
            <person name="Zivanovic I."/>
            <person name="Bolotin-Fukuhara M."/>
            <person name="Thierry A."/>
            <person name="Bouchier C."/>
            <person name="Caudron B."/>
            <person name="Scarpelli C."/>
            <person name="Gaillardin C."/>
            <person name="Weissenbach J."/>
            <person name="Wincker P."/>
            <person name="Souciet J.L."/>
        </authorList>
    </citation>
    <scope>NUCLEOTIDE SEQUENCE [LARGE SCALE GENOMIC DNA]</scope>
    <source>
        <strain evidence="6">ATCC 2001 / BCRC 20586 / JCM 3761 / NBRC 0622 / NRRL Y-65 / CBS 138</strain>
    </source>
</reference>
<dbReference type="STRING" id="284593.Q6FNQ0"/>
<dbReference type="GO" id="GO:0032259">
    <property type="term" value="P:methylation"/>
    <property type="evidence" value="ECO:0007669"/>
    <property type="project" value="UniProtKB-KW"/>
</dbReference>
<dbReference type="Proteomes" id="UP000002428">
    <property type="component" value="Chromosome J"/>
</dbReference>
<sequence>MRIRPCDMRAAWGRHRWLPLLLPQCRSVDQALVEFGWMQGLAPDNIVQGNAVQGNAVQGNIVQGNAVPGNTAARRLLRGCAARFRGVPLQYVLGSQPFGAAELVCRPGVLIPRWETEEWALKLARAIARYSSQQPLAQPLKLTLVDLCTGTGCVPIGIHDELARAPSLIKYTAVDVSPQAIDLCRLNVGRRAIEVKQVDVLRQDSPADIVGGLGPGRGLGLGRGPAIDILLCNPPYIPRKAFTRTTARSVRLYEPRLALIADKEFYKNLVDVWSQHTNSFVYEIGDSSQYEYVKQALDPSVWSVGLHIDSNGCPRAVYGYRNSIPSIAYIFEEFKQPRYV</sequence>
<evidence type="ECO:0000256" key="3">
    <source>
        <dbReference type="ARBA" id="ARBA00022691"/>
    </source>
</evidence>
<dbReference type="AlphaFoldDB" id="Q6FNQ0"/>
<proteinExistence type="predicted"/>
<dbReference type="InterPro" id="IPR002052">
    <property type="entry name" value="DNA_methylase_N6_adenine_CS"/>
</dbReference>
<dbReference type="GO" id="GO:0008757">
    <property type="term" value="F:S-adenosylmethionine-dependent methyltransferase activity"/>
    <property type="evidence" value="ECO:0007669"/>
    <property type="project" value="EnsemblFungi"/>
</dbReference>
<dbReference type="FunCoup" id="Q6FNQ0">
    <property type="interactions" value="93"/>
</dbReference>
<dbReference type="InterPro" id="IPR050320">
    <property type="entry name" value="N5-glutamine_MTase"/>
</dbReference>
<accession>Q6FNQ0</accession>
<dbReference type="PANTHER" id="PTHR18895:SF74">
    <property type="entry name" value="MTRF1L RELEASE FACTOR GLUTAMINE METHYLTRANSFERASE"/>
    <property type="match status" value="1"/>
</dbReference>
<dbReference type="HOGENOM" id="CLU_018398_0_2_1"/>
<evidence type="ECO:0000256" key="1">
    <source>
        <dbReference type="ARBA" id="ARBA00022603"/>
    </source>
</evidence>
<evidence type="ECO:0008006" key="7">
    <source>
        <dbReference type="Google" id="ProtNLM"/>
    </source>
</evidence>
<dbReference type="EMBL" id="CR380956">
    <property type="protein sequence ID" value="CAG61095.1"/>
    <property type="molecule type" value="Genomic_DNA"/>
</dbReference>
<keyword evidence="6" id="KW-1185">Reference proteome</keyword>
<dbReference type="GO" id="GO:0003676">
    <property type="term" value="F:nucleic acid binding"/>
    <property type="evidence" value="ECO:0007669"/>
    <property type="project" value="InterPro"/>
</dbReference>
<evidence type="ECO:0000256" key="2">
    <source>
        <dbReference type="ARBA" id="ARBA00022679"/>
    </source>
</evidence>
<dbReference type="InParanoid" id="Q6FNQ0"/>
<dbReference type="GO" id="GO:0005739">
    <property type="term" value="C:mitochondrion"/>
    <property type="evidence" value="ECO:0007669"/>
    <property type="project" value="TreeGrafter"/>
</dbReference>
<dbReference type="GO" id="GO:0008276">
    <property type="term" value="F:protein methyltransferase activity"/>
    <property type="evidence" value="ECO:0007669"/>
    <property type="project" value="InterPro"/>
</dbReference>
<dbReference type="KEGG" id="cgr:2889429"/>
<keyword evidence="2" id="KW-0808">Transferase</keyword>
<organism evidence="5 6">
    <name type="scientific">Candida glabrata (strain ATCC 2001 / BCRC 20586 / JCM 3761 / NBRC 0622 / NRRL Y-65 / CBS 138)</name>
    <name type="common">Yeast</name>
    <name type="synonym">Nakaseomyces glabratus</name>
    <dbReference type="NCBI Taxonomy" id="284593"/>
    <lineage>
        <taxon>Eukaryota</taxon>
        <taxon>Fungi</taxon>
        <taxon>Dikarya</taxon>
        <taxon>Ascomycota</taxon>
        <taxon>Saccharomycotina</taxon>
        <taxon>Saccharomycetes</taxon>
        <taxon>Saccharomycetales</taxon>
        <taxon>Saccharomycetaceae</taxon>
        <taxon>Nakaseomyces</taxon>
    </lineage>
</organism>
<dbReference type="NCBIfam" id="TIGR00536">
    <property type="entry name" value="hemK_fam"/>
    <property type="match status" value="1"/>
</dbReference>
<keyword evidence="1" id="KW-0489">Methyltransferase</keyword>
<gene>
    <name evidence="4 5" type="ordered locus">CAGL0J09988g</name>
</gene>
<evidence type="ECO:0000313" key="6">
    <source>
        <dbReference type="Proteomes" id="UP000002428"/>
    </source>
</evidence>
<protein>
    <recommendedName>
        <fullName evidence="7">Mitochondrial N(5)-glutamine methyltransferase MTQ1</fullName>
    </recommendedName>
</protein>
<dbReference type="Gene3D" id="3.40.50.150">
    <property type="entry name" value="Vaccinia Virus protein VP39"/>
    <property type="match status" value="1"/>
</dbReference>
<evidence type="ECO:0000313" key="4">
    <source>
        <dbReference type="CGD" id="CAL0133422"/>
    </source>
</evidence>
<dbReference type="InterPro" id="IPR029063">
    <property type="entry name" value="SAM-dependent_MTases_sf"/>
</dbReference>
<evidence type="ECO:0000313" key="5">
    <source>
        <dbReference type="EMBL" id="CAG61095.1"/>
    </source>
</evidence>
<dbReference type="SUPFAM" id="SSF53335">
    <property type="entry name" value="S-adenosyl-L-methionine-dependent methyltransferases"/>
    <property type="match status" value="1"/>
</dbReference>
<dbReference type="eggNOG" id="KOG2904">
    <property type="taxonomic scope" value="Eukaryota"/>
</dbReference>
<name>Q6FNQ0_CANGA</name>
<dbReference type="InterPro" id="IPR004556">
    <property type="entry name" value="HemK-like"/>
</dbReference>
<dbReference type="GO" id="GO:0006451">
    <property type="term" value="P:translational readthrough"/>
    <property type="evidence" value="ECO:0007669"/>
    <property type="project" value="EnsemblFungi"/>
</dbReference>
<keyword evidence="3" id="KW-0949">S-adenosyl-L-methionine</keyword>
<dbReference type="OMA" id="MPRIPYS"/>
<dbReference type="CGD" id="CAL0133422">
    <property type="gene designation" value="CAGL0J09988g"/>
</dbReference>